<proteinExistence type="predicted"/>
<accession>A0ACC1HIX5</accession>
<reference evidence="1" key="1">
    <citation type="submission" date="2022-06" db="EMBL/GenBank/DDBJ databases">
        <title>Phylogenomic reconstructions and comparative analyses of Kickxellomycotina fungi.</title>
        <authorList>
            <person name="Reynolds N.K."/>
            <person name="Stajich J.E."/>
            <person name="Barry K."/>
            <person name="Grigoriev I.V."/>
            <person name="Crous P."/>
            <person name="Smith M.E."/>
        </authorList>
    </citation>
    <scope>NUCLEOTIDE SEQUENCE</scope>
    <source>
        <strain evidence="1">RSA 2271</strain>
    </source>
</reference>
<protein>
    <submittedName>
        <fullName evidence="1">MFS siderochrome iron transporter 1</fullName>
    </submittedName>
</protein>
<name>A0ACC1HIX5_9FUNG</name>
<sequence>QLAAMAAVGHQYVTMVLAMEAMFSSIGGAIGQAIAAAIWTGAFPEKLARYLPAEEQGNLTNIYGALAVQLSYPMGSPTRHAIAQAYGATQRLMLITATAILAVGVVSIFLWRDINVKHIKQVKGTVI</sequence>
<organism evidence="1 2">
    <name type="scientific">Spiromyces aspiralis</name>
    <dbReference type="NCBI Taxonomy" id="68401"/>
    <lineage>
        <taxon>Eukaryota</taxon>
        <taxon>Fungi</taxon>
        <taxon>Fungi incertae sedis</taxon>
        <taxon>Zoopagomycota</taxon>
        <taxon>Kickxellomycotina</taxon>
        <taxon>Kickxellomycetes</taxon>
        <taxon>Kickxellales</taxon>
        <taxon>Kickxellaceae</taxon>
        <taxon>Spiromyces</taxon>
    </lineage>
</organism>
<comment type="caution">
    <text evidence="1">The sequence shown here is derived from an EMBL/GenBank/DDBJ whole genome shotgun (WGS) entry which is preliminary data.</text>
</comment>
<keyword evidence="2" id="KW-1185">Reference proteome</keyword>
<dbReference type="Proteomes" id="UP001145114">
    <property type="component" value="Unassembled WGS sequence"/>
</dbReference>
<feature type="non-terminal residue" evidence="1">
    <location>
        <position position="1"/>
    </location>
</feature>
<dbReference type="EMBL" id="JAMZIH010006126">
    <property type="protein sequence ID" value="KAJ1674254.1"/>
    <property type="molecule type" value="Genomic_DNA"/>
</dbReference>
<evidence type="ECO:0000313" key="2">
    <source>
        <dbReference type="Proteomes" id="UP001145114"/>
    </source>
</evidence>
<evidence type="ECO:0000313" key="1">
    <source>
        <dbReference type="EMBL" id="KAJ1674254.1"/>
    </source>
</evidence>
<gene>
    <name evidence="1" type="primary">MFS2</name>
    <name evidence="1" type="ORF">EV182_003657</name>
</gene>